<evidence type="ECO:0000256" key="1">
    <source>
        <dbReference type="SAM" id="MobiDB-lite"/>
    </source>
</evidence>
<evidence type="ECO:0000313" key="2">
    <source>
        <dbReference type="EMBL" id="MCX2803132.1"/>
    </source>
</evidence>
<feature type="region of interest" description="Disordered" evidence="1">
    <location>
        <begin position="65"/>
        <end position="85"/>
    </location>
</feature>
<evidence type="ECO:0000313" key="3">
    <source>
        <dbReference type="Proteomes" id="UP001209730"/>
    </source>
</evidence>
<proteinExistence type="predicted"/>
<organism evidence="2 3">
    <name type="scientific">Microbulbifer thermotolerans</name>
    <dbReference type="NCBI Taxonomy" id="252514"/>
    <lineage>
        <taxon>Bacteria</taxon>
        <taxon>Pseudomonadati</taxon>
        <taxon>Pseudomonadota</taxon>
        <taxon>Gammaproteobacteria</taxon>
        <taxon>Cellvibrionales</taxon>
        <taxon>Microbulbiferaceae</taxon>
        <taxon>Microbulbifer</taxon>
    </lineage>
</organism>
<dbReference type="RefSeq" id="WP_266066638.1">
    <property type="nucleotide sequence ID" value="NZ_JAPHQB010000032.1"/>
</dbReference>
<dbReference type="Proteomes" id="UP001209730">
    <property type="component" value="Unassembled WGS sequence"/>
</dbReference>
<dbReference type="EMBL" id="JAPHQB010000032">
    <property type="protein sequence ID" value="MCX2803132.1"/>
    <property type="molecule type" value="Genomic_DNA"/>
</dbReference>
<gene>
    <name evidence="2" type="ORF">OQJ68_15165</name>
</gene>
<comment type="caution">
    <text evidence="2">The sequence shown here is derived from an EMBL/GenBank/DDBJ whole genome shotgun (WGS) entry which is preliminary data.</text>
</comment>
<sequence>MNERKPTEKEREATLEELKKYGREESEKLFKAKTKSDFDERNLASGNKELLDKSDSELFPDEIEEYTEKERKPKIIVNNESKKQD</sequence>
<dbReference type="AlphaFoldDB" id="A0AB35I350"/>
<accession>A0AB35I350</accession>
<protein>
    <submittedName>
        <fullName evidence="2">Uncharacterized protein</fullName>
    </submittedName>
</protein>
<name>A0AB35I350_MICTH</name>
<reference evidence="2" key="1">
    <citation type="submission" date="2022-11" db="EMBL/GenBank/DDBJ databases">
        <title>Chitin-degrading and fungicidal potential of chitinolytic bacterial strains from marine environment of the Pacific Ocean regions.</title>
        <authorList>
            <person name="Pentekhina I."/>
            <person name="Nedashkovskaya O."/>
            <person name="Seitkalieva A."/>
            <person name="Podvolotskaya A."/>
            <person name="Tekutyeva L."/>
            <person name="Balabanova L."/>
        </authorList>
    </citation>
    <scope>NUCLEOTIDE SEQUENCE</scope>
    <source>
        <strain evidence="2">KMM 6838</strain>
    </source>
</reference>